<evidence type="ECO:0000256" key="2">
    <source>
        <dbReference type="ARBA" id="ARBA00022803"/>
    </source>
</evidence>
<evidence type="ECO:0000313" key="5">
    <source>
        <dbReference type="Proteomes" id="UP000198403"/>
    </source>
</evidence>
<dbReference type="SUPFAM" id="SSF48452">
    <property type="entry name" value="TPR-like"/>
    <property type="match status" value="1"/>
</dbReference>
<dbReference type="OrthoDB" id="9814944at2"/>
<gene>
    <name evidence="4" type="ORF">SAMN06272737_101262</name>
</gene>
<dbReference type="Proteomes" id="UP000198403">
    <property type="component" value="Unassembled WGS sequence"/>
</dbReference>
<feature type="repeat" description="TPR" evidence="3">
    <location>
        <begin position="510"/>
        <end position="543"/>
    </location>
</feature>
<evidence type="ECO:0000313" key="4">
    <source>
        <dbReference type="EMBL" id="SNR24510.1"/>
    </source>
</evidence>
<organism evidence="4 5">
    <name type="scientific">Blastococcus mobilis</name>
    <dbReference type="NCBI Taxonomy" id="1938746"/>
    <lineage>
        <taxon>Bacteria</taxon>
        <taxon>Bacillati</taxon>
        <taxon>Actinomycetota</taxon>
        <taxon>Actinomycetes</taxon>
        <taxon>Geodermatophilales</taxon>
        <taxon>Geodermatophilaceae</taxon>
        <taxon>Blastococcus</taxon>
    </lineage>
</organism>
<keyword evidence="5" id="KW-1185">Reference proteome</keyword>
<dbReference type="RefSeq" id="WP_089334753.1">
    <property type="nucleotide sequence ID" value="NZ_FZNO01000001.1"/>
</dbReference>
<dbReference type="InterPro" id="IPR050498">
    <property type="entry name" value="Ycf3"/>
</dbReference>
<dbReference type="EMBL" id="FZNO01000001">
    <property type="protein sequence ID" value="SNR24510.1"/>
    <property type="molecule type" value="Genomic_DNA"/>
</dbReference>
<keyword evidence="1" id="KW-0677">Repeat</keyword>
<protein>
    <submittedName>
        <fullName evidence="4">Tfp pilus assembly protein PilF</fullName>
    </submittedName>
</protein>
<dbReference type="AlphaFoldDB" id="A0A238UQT3"/>
<dbReference type="PANTHER" id="PTHR44858">
    <property type="entry name" value="TETRATRICOPEPTIDE REPEAT PROTEIN 6"/>
    <property type="match status" value="1"/>
</dbReference>
<dbReference type="Gene3D" id="1.25.40.10">
    <property type="entry name" value="Tetratricopeptide repeat domain"/>
    <property type="match status" value="3"/>
</dbReference>
<accession>A0A238UQT3</accession>
<dbReference type="InterPro" id="IPR019734">
    <property type="entry name" value="TPR_rpt"/>
</dbReference>
<dbReference type="Pfam" id="PF13432">
    <property type="entry name" value="TPR_16"/>
    <property type="match status" value="3"/>
</dbReference>
<proteinExistence type="predicted"/>
<feature type="repeat" description="TPR" evidence="3">
    <location>
        <begin position="476"/>
        <end position="509"/>
    </location>
</feature>
<dbReference type="PANTHER" id="PTHR44858:SF1">
    <property type="entry name" value="UDP-N-ACETYLGLUCOSAMINE--PEPTIDE N-ACETYLGLUCOSAMINYLTRANSFERASE SPINDLY-RELATED"/>
    <property type="match status" value="1"/>
</dbReference>
<evidence type="ECO:0000256" key="1">
    <source>
        <dbReference type="ARBA" id="ARBA00022737"/>
    </source>
</evidence>
<reference evidence="4 5" key="1">
    <citation type="submission" date="2017-06" db="EMBL/GenBank/DDBJ databases">
        <authorList>
            <person name="Kim H.J."/>
            <person name="Triplett B.A."/>
        </authorList>
    </citation>
    <scope>NUCLEOTIDE SEQUENCE [LARGE SCALE GENOMIC DNA]</scope>
    <source>
        <strain evidence="4 5">DSM 44272</strain>
    </source>
</reference>
<dbReference type="InterPro" id="IPR011990">
    <property type="entry name" value="TPR-like_helical_dom_sf"/>
</dbReference>
<dbReference type="PROSITE" id="PS50005">
    <property type="entry name" value="TPR"/>
    <property type="match status" value="2"/>
</dbReference>
<evidence type="ECO:0000256" key="3">
    <source>
        <dbReference type="PROSITE-ProRule" id="PRU00339"/>
    </source>
</evidence>
<sequence>MTSPSRHLWVTGPDAPSARSLSAVHALPPALAEVSAHRRLRGPYSAAGEVVRTVTPWVLRNNPAVVSHHDIELVAVAPQLAAALPHRRATLTTLTSPTNRTRFYPGGRTTRLAHGLVEFLGKCARLHGSPRSLVLTDVDDADMTDLEWVGILLRRTDPQILRVVVHTRGTDVPGPLGAALRAFTDRHDLPADRSVGPMTQDVATLAAAYVSGDGTSRDPALLAAYEATDPATRAALHDARADELERVDPSSLALGAIPYHRERGSDPAGAGAEALLEAIERCVLEGFYDAVVDLAPRCLAVLDWRTRVTDCWLVVAKVTTALTALERPDEAEAYYDQACAATTDPSVHLQSAYGRAMLLTRFYTDARRNHAKAKSWVNTAICISALLPDEQRRAFNLTFNENGLALVEMHLGNLEEALRLVEAGMARLDAQVDPDQHTQHRSVLAYNRAQLLAAMGSLDAALAEYGAVIAEDPHHSEYYFERASVLRRMGRLDEAARDYETAIAESPPYPEPHYNRGDLAAQQGDLETAISEFSYALELEPTFVDAFANRAALRLQTGDVAGADADVSAGLRLRPDSAQLQCLRGLVALESGDRATALGALDRCLALDPALAEALANRAVLRFEDGDTAGSIEDLTAALELTDDPAIRENRALAYREAGRLREAIADCELAVAHPDADHQSIRALRARCEADLALPA</sequence>
<dbReference type="SMART" id="SM00028">
    <property type="entry name" value="TPR"/>
    <property type="match status" value="7"/>
</dbReference>
<keyword evidence="2 3" id="KW-0802">TPR repeat</keyword>
<name>A0A238UQT3_9ACTN</name>